<comment type="similarity">
    <text evidence="8">Belongs to the glycosyltransferase group 1 family.</text>
</comment>
<evidence type="ECO:0000256" key="1">
    <source>
        <dbReference type="ARBA" id="ARBA00004713"/>
    </source>
</evidence>
<keyword evidence="8" id="KW-0448">Lipopolysaccharide biosynthesis</keyword>
<accession>A0A1G7XP62</accession>
<dbReference type="RefSeq" id="WP_090156967.1">
    <property type="nucleotide sequence ID" value="NZ_FNAN01000024.1"/>
</dbReference>
<evidence type="ECO:0000256" key="2">
    <source>
        <dbReference type="ARBA" id="ARBA00012621"/>
    </source>
</evidence>
<dbReference type="PANTHER" id="PTHR42755">
    <property type="entry name" value="3-DEOXY-MANNO-OCTULOSONATE CYTIDYLYLTRANSFERASE"/>
    <property type="match status" value="1"/>
</dbReference>
<keyword evidence="8" id="KW-1003">Cell membrane</keyword>
<evidence type="ECO:0000256" key="4">
    <source>
        <dbReference type="ARBA" id="ARBA00022679"/>
    </source>
</evidence>
<comment type="function">
    <text evidence="8">Involved in lipopolysaccharide (LPS) biosynthesis. Catalyzes the transfer of 3-deoxy-D-manno-octulosonate (Kdo) residue(s) from CMP-Kdo to lipid IV(A), the tetraacyldisaccharide-1,4'-bisphosphate precursor of lipid A.</text>
</comment>
<dbReference type="GO" id="GO:0009245">
    <property type="term" value="P:lipid A biosynthetic process"/>
    <property type="evidence" value="ECO:0007669"/>
    <property type="project" value="TreeGrafter"/>
</dbReference>
<keyword evidence="4 8" id="KW-0808">Transferase</keyword>
<gene>
    <name evidence="10" type="ORF">SAMN04487996_12468</name>
</gene>
<feature type="active site" description="Proton acceptor" evidence="7">
    <location>
        <position position="64"/>
    </location>
</feature>
<dbReference type="GO" id="GO:0005886">
    <property type="term" value="C:plasma membrane"/>
    <property type="evidence" value="ECO:0007669"/>
    <property type="project" value="UniProtKB-SubCell"/>
</dbReference>
<dbReference type="Pfam" id="PF04413">
    <property type="entry name" value="Glycos_transf_N"/>
    <property type="match status" value="1"/>
</dbReference>
<dbReference type="OrthoDB" id="9789797at2"/>
<dbReference type="GO" id="GO:0043842">
    <property type="term" value="F:Kdo transferase activity"/>
    <property type="evidence" value="ECO:0007669"/>
    <property type="project" value="UniProtKB-EC"/>
</dbReference>
<dbReference type="AlphaFoldDB" id="A0A1G7XP62"/>
<dbReference type="InterPro" id="IPR039901">
    <property type="entry name" value="Kdotransferase"/>
</dbReference>
<evidence type="ECO:0000259" key="9">
    <source>
        <dbReference type="Pfam" id="PF04413"/>
    </source>
</evidence>
<evidence type="ECO:0000256" key="3">
    <source>
        <dbReference type="ARBA" id="ARBA00019077"/>
    </source>
</evidence>
<dbReference type="InterPro" id="IPR038107">
    <property type="entry name" value="Glycos_transf_N_sf"/>
</dbReference>
<dbReference type="Proteomes" id="UP000198748">
    <property type="component" value="Unassembled WGS sequence"/>
</dbReference>
<evidence type="ECO:0000256" key="5">
    <source>
        <dbReference type="ARBA" id="ARBA00031445"/>
    </source>
</evidence>
<dbReference type="Gene3D" id="3.40.50.11720">
    <property type="entry name" value="3-Deoxy-D-manno-octulosonic-acid transferase, N-terminal domain"/>
    <property type="match status" value="1"/>
</dbReference>
<dbReference type="STRING" id="659014.SAMN04487996_12468"/>
<reference evidence="11" key="1">
    <citation type="submission" date="2016-10" db="EMBL/GenBank/DDBJ databases">
        <authorList>
            <person name="Varghese N."/>
            <person name="Submissions S."/>
        </authorList>
    </citation>
    <scope>NUCLEOTIDE SEQUENCE [LARGE SCALE GENOMIC DNA]</scope>
    <source>
        <strain evidence="11">DSM 25329</strain>
    </source>
</reference>
<evidence type="ECO:0000256" key="6">
    <source>
        <dbReference type="ARBA" id="ARBA00049183"/>
    </source>
</evidence>
<dbReference type="EMBL" id="FNAN01000024">
    <property type="protein sequence ID" value="SDG85995.1"/>
    <property type="molecule type" value="Genomic_DNA"/>
</dbReference>
<dbReference type="EC" id="2.4.99.12" evidence="2 8"/>
<keyword evidence="11" id="KW-1185">Reference proteome</keyword>
<comment type="catalytic activity">
    <reaction evidence="6 8">
        <text>lipid IVA (E. coli) + CMP-3-deoxy-beta-D-manno-octulosonate = alpha-Kdo-(2-&gt;6)-lipid IVA (E. coli) + CMP + H(+)</text>
        <dbReference type="Rhea" id="RHEA:28066"/>
        <dbReference type="ChEBI" id="CHEBI:15378"/>
        <dbReference type="ChEBI" id="CHEBI:58603"/>
        <dbReference type="ChEBI" id="CHEBI:60364"/>
        <dbReference type="ChEBI" id="CHEBI:60377"/>
        <dbReference type="ChEBI" id="CHEBI:85987"/>
        <dbReference type="EC" id="2.4.99.12"/>
    </reaction>
</comment>
<dbReference type="SUPFAM" id="SSF53756">
    <property type="entry name" value="UDP-Glycosyltransferase/glycogen phosphorylase"/>
    <property type="match status" value="1"/>
</dbReference>
<dbReference type="Gene3D" id="3.40.50.2000">
    <property type="entry name" value="Glycogen Phosphorylase B"/>
    <property type="match status" value="1"/>
</dbReference>
<dbReference type="UniPathway" id="UPA00958"/>
<dbReference type="PANTHER" id="PTHR42755:SF1">
    <property type="entry name" value="3-DEOXY-D-MANNO-OCTULOSONIC ACID TRANSFERASE, MITOCHONDRIAL-RELATED"/>
    <property type="match status" value="1"/>
</dbReference>
<evidence type="ECO:0000256" key="8">
    <source>
        <dbReference type="RuleBase" id="RU365103"/>
    </source>
</evidence>
<sequence>MVKIIYQIAIQVFAFLFRLVAPFNPKLKLGAEGRRGLLKRLRTSFPDQAAGRPVAWFHAASLGEFEQGRPVMEAYRTAYPDHFILLTFFSPSGYEIRKNYNDADLICYLPIDTPSNARQFVEIVNPRIVFFIKYEFWFNYLRELRKNGSYILSFSSIFRSNQIFFKSYGGFFREMLRYFDHLFVQNQASVALLKEAGITNASIAGDTRFDRVRAIAANARELPEIGLFKAESQCLIAGSVWDADMQLLIPALNALTGKLKAIIAPHEIKAEEIAGWRSKLNGRSILYSEVAAGQNPEGFDYLIINNIGMLSSLYRYGNMAYIGGSFGVGLHNILEAATFGLPIVFGNKSYHRFQEAVDLIEKGGAFPVADGDELLKVLEKWVTSPAEATNAGNVSTGYVKSGTGATELIMQKVRETMS</sequence>
<dbReference type="InterPro" id="IPR007507">
    <property type="entry name" value="Glycos_transf_N"/>
</dbReference>
<keyword evidence="8" id="KW-0472">Membrane</keyword>
<protein>
    <recommendedName>
        <fullName evidence="3 8">3-deoxy-D-manno-octulosonic acid transferase</fullName>
        <shortName evidence="8">Kdo transferase</shortName>
        <ecNumber evidence="2 8">2.4.99.12</ecNumber>
    </recommendedName>
    <alternativeName>
        <fullName evidence="5 8">Lipid IV(A) 3-deoxy-D-manno-octulosonic acid transferase</fullName>
    </alternativeName>
</protein>
<name>A0A1G7XP62_9BACT</name>
<organism evidence="10 11">
    <name type="scientific">Dyadobacter soli</name>
    <dbReference type="NCBI Taxonomy" id="659014"/>
    <lineage>
        <taxon>Bacteria</taxon>
        <taxon>Pseudomonadati</taxon>
        <taxon>Bacteroidota</taxon>
        <taxon>Cytophagia</taxon>
        <taxon>Cytophagales</taxon>
        <taxon>Spirosomataceae</taxon>
        <taxon>Dyadobacter</taxon>
    </lineage>
</organism>
<comment type="pathway">
    <text evidence="1 8">Bacterial outer membrane biogenesis; LPS core biosynthesis.</text>
</comment>
<proteinExistence type="inferred from homology"/>
<evidence type="ECO:0000256" key="7">
    <source>
        <dbReference type="PIRSR" id="PIRSR639901-1"/>
    </source>
</evidence>
<dbReference type="GO" id="GO:0009244">
    <property type="term" value="P:lipopolysaccharide core region biosynthetic process"/>
    <property type="evidence" value="ECO:0007669"/>
    <property type="project" value="UniProtKB-UniRule"/>
</dbReference>
<evidence type="ECO:0000313" key="10">
    <source>
        <dbReference type="EMBL" id="SDG85995.1"/>
    </source>
</evidence>
<evidence type="ECO:0000313" key="11">
    <source>
        <dbReference type="Proteomes" id="UP000198748"/>
    </source>
</evidence>
<comment type="subcellular location">
    <subcellularLocation>
        <location evidence="8">Cell membrane</location>
    </subcellularLocation>
</comment>
<feature type="domain" description="3-deoxy-D-manno-octulosonic-acid transferase N-terminal" evidence="9">
    <location>
        <begin position="43"/>
        <end position="210"/>
    </location>
</feature>